<dbReference type="Proteomes" id="UP000297245">
    <property type="component" value="Unassembled WGS sequence"/>
</dbReference>
<evidence type="ECO:0000256" key="1">
    <source>
        <dbReference type="ARBA" id="ARBA00008383"/>
    </source>
</evidence>
<dbReference type="OrthoDB" id="2308815at2759"/>
<keyword evidence="4" id="KW-1185">Reference proteome</keyword>
<dbReference type="InterPro" id="IPR050509">
    <property type="entry name" value="CoA-transferase_III"/>
</dbReference>
<dbReference type="InterPro" id="IPR003673">
    <property type="entry name" value="CoA-Trfase_fam_III"/>
</dbReference>
<evidence type="ECO:0000256" key="2">
    <source>
        <dbReference type="SAM" id="MobiDB-lite"/>
    </source>
</evidence>
<dbReference type="InterPro" id="IPR023606">
    <property type="entry name" value="CoA-Trfase_III_dom_1_sf"/>
</dbReference>
<feature type="region of interest" description="Disordered" evidence="2">
    <location>
        <begin position="484"/>
        <end position="509"/>
    </location>
</feature>
<reference evidence="3 4" key="1">
    <citation type="journal article" date="2019" name="Nat. Ecol. Evol.">
        <title>Megaphylogeny resolves global patterns of mushroom evolution.</title>
        <authorList>
            <person name="Varga T."/>
            <person name="Krizsan K."/>
            <person name="Foldi C."/>
            <person name="Dima B."/>
            <person name="Sanchez-Garcia M."/>
            <person name="Sanchez-Ramirez S."/>
            <person name="Szollosi G.J."/>
            <person name="Szarkandi J.G."/>
            <person name="Papp V."/>
            <person name="Albert L."/>
            <person name="Andreopoulos W."/>
            <person name="Angelini C."/>
            <person name="Antonin V."/>
            <person name="Barry K.W."/>
            <person name="Bougher N.L."/>
            <person name="Buchanan P."/>
            <person name="Buyck B."/>
            <person name="Bense V."/>
            <person name="Catcheside P."/>
            <person name="Chovatia M."/>
            <person name="Cooper J."/>
            <person name="Damon W."/>
            <person name="Desjardin D."/>
            <person name="Finy P."/>
            <person name="Geml J."/>
            <person name="Haridas S."/>
            <person name="Hughes K."/>
            <person name="Justo A."/>
            <person name="Karasinski D."/>
            <person name="Kautmanova I."/>
            <person name="Kiss B."/>
            <person name="Kocsube S."/>
            <person name="Kotiranta H."/>
            <person name="LaButti K.M."/>
            <person name="Lechner B.E."/>
            <person name="Liimatainen K."/>
            <person name="Lipzen A."/>
            <person name="Lukacs Z."/>
            <person name="Mihaltcheva S."/>
            <person name="Morgado L.N."/>
            <person name="Niskanen T."/>
            <person name="Noordeloos M.E."/>
            <person name="Ohm R.A."/>
            <person name="Ortiz-Santana B."/>
            <person name="Ovrebo C."/>
            <person name="Racz N."/>
            <person name="Riley R."/>
            <person name="Savchenko A."/>
            <person name="Shiryaev A."/>
            <person name="Soop K."/>
            <person name="Spirin V."/>
            <person name="Szebenyi C."/>
            <person name="Tomsovsky M."/>
            <person name="Tulloss R.E."/>
            <person name="Uehling J."/>
            <person name="Grigoriev I.V."/>
            <person name="Vagvolgyi C."/>
            <person name="Papp T."/>
            <person name="Martin F.M."/>
            <person name="Miettinen O."/>
            <person name="Hibbett D.S."/>
            <person name="Nagy L.G."/>
        </authorList>
    </citation>
    <scope>NUCLEOTIDE SEQUENCE [LARGE SCALE GENOMIC DNA]</scope>
    <source>
        <strain evidence="3 4">CBS 962.96</strain>
    </source>
</reference>
<comment type="similarity">
    <text evidence="1">Belongs to the CoA-transferase III family.</text>
</comment>
<evidence type="ECO:0000313" key="4">
    <source>
        <dbReference type="Proteomes" id="UP000297245"/>
    </source>
</evidence>
<dbReference type="AlphaFoldDB" id="A0A4S8M9P8"/>
<dbReference type="EMBL" id="ML179124">
    <property type="protein sequence ID" value="THU99129.1"/>
    <property type="molecule type" value="Genomic_DNA"/>
</dbReference>
<feature type="compositionally biased region" description="Polar residues" evidence="2">
    <location>
        <begin position="500"/>
        <end position="509"/>
    </location>
</feature>
<protein>
    <submittedName>
        <fullName evidence="3">CoA-transferase family III</fullName>
    </submittedName>
</protein>
<dbReference type="Gene3D" id="3.40.50.10540">
    <property type="entry name" value="Crotonobetainyl-coa:carnitine coa-transferase, domain 1"/>
    <property type="match status" value="1"/>
</dbReference>
<gene>
    <name evidence="3" type="ORF">K435DRAFT_509031</name>
</gene>
<feature type="compositionally biased region" description="Basic and acidic residues" evidence="2">
    <location>
        <begin position="484"/>
        <end position="493"/>
    </location>
</feature>
<proteinExistence type="inferred from homology"/>
<name>A0A4S8M9P8_DENBC</name>
<sequence length="509" mass="55464">MTSKDELATARSLWASVSLPDGYLDHLQLTAHPDSTVNSSFKLAEAAQTTIGLSALSAALVHDLYTGVKQDVSVDARHAVLEFRSESFYTLGGKAPGPIWDQIAGLYKTKDGHVRIHTNFPHHRHGILEILRIADTPDVTKRQVQNALLDWASKDFEARAAEAGMCAFALRSFEEWDRHPHAQALVGTLPVVVKKTGDAPKRQVGSRGGKHPLEGIKVLDLSRVLAGPTAGRTLAAHGADVLLITSPSLPALPTLDVDTSRGKRTTQLDITRENDSQKLRSLVGDADVFLQAYRPGALENRGFGINELKDMKGNREHGLVCANLDAWGFNGPWKDRRGFDSLVQTCTGFNVAEGQAYSEYLRLSGQPPKDAEPRPFPMQALDHAAGYLLAFGINTALSKTITEGGHWEVQVSLAAVGQWIRSLGRVSPEEAFGKAKPLPSPMFPQDEEIQRLSAPWTQSQVDNSRSCKRMTALKHAAVLSETPVREGRVERGEPGAPMVLNSSQAAWLH</sequence>
<accession>A0A4S8M9P8</accession>
<dbReference type="SUPFAM" id="SSF89796">
    <property type="entry name" value="CoA-transferase family III (CaiB/BaiF)"/>
    <property type="match status" value="2"/>
</dbReference>
<dbReference type="GO" id="GO:0016740">
    <property type="term" value="F:transferase activity"/>
    <property type="evidence" value="ECO:0007669"/>
    <property type="project" value="UniProtKB-KW"/>
</dbReference>
<dbReference type="Pfam" id="PF02515">
    <property type="entry name" value="CoA_transf_3"/>
    <property type="match status" value="1"/>
</dbReference>
<keyword evidence="3" id="KW-0808">Transferase</keyword>
<organism evidence="3 4">
    <name type="scientific">Dendrothele bispora (strain CBS 962.96)</name>
    <dbReference type="NCBI Taxonomy" id="1314807"/>
    <lineage>
        <taxon>Eukaryota</taxon>
        <taxon>Fungi</taxon>
        <taxon>Dikarya</taxon>
        <taxon>Basidiomycota</taxon>
        <taxon>Agaricomycotina</taxon>
        <taxon>Agaricomycetes</taxon>
        <taxon>Agaricomycetidae</taxon>
        <taxon>Agaricales</taxon>
        <taxon>Agaricales incertae sedis</taxon>
        <taxon>Dendrothele</taxon>
    </lineage>
</organism>
<evidence type="ECO:0000313" key="3">
    <source>
        <dbReference type="EMBL" id="THU99129.1"/>
    </source>
</evidence>
<dbReference type="PANTHER" id="PTHR48228:SF4">
    <property type="entry name" value="BLR3030 PROTEIN"/>
    <property type="match status" value="1"/>
</dbReference>
<dbReference type="PANTHER" id="PTHR48228">
    <property type="entry name" value="SUCCINYL-COA--D-CITRAMALATE COA-TRANSFERASE"/>
    <property type="match status" value="1"/>
</dbReference>